<comment type="caution">
    <text evidence="2">The sequence shown here is derived from an EMBL/GenBank/DDBJ whole genome shotgun (WGS) entry which is preliminary data.</text>
</comment>
<proteinExistence type="predicted"/>
<dbReference type="InterPro" id="IPR025476">
    <property type="entry name" value="Helitron_helicase-like"/>
</dbReference>
<dbReference type="Proteomes" id="UP001465976">
    <property type="component" value="Unassembled WGS sequence"/>
</dbReference>
<dbReference type="EMBL" id="JBAHYK010004223">
    <property type="protein sequence ID" value="KAL0562930.1"/>
    <property type="molecule type" value="Genomic_DNA"/>
</dbReference>
<name>A0ABR3EJA1_9AGAR</name>
<evidence type="ECO:0000259" key="1">
    <source>
        <dbReference type="Pfam" id="PF14214"/>
    </source>
</evidence>
<protein>
    <recommendedName>
        <fullName evidence="1">Helitron helicase-like domain-containing protein</fullName>
    </recommendedName>
</protein>
<sequence>MFTAFNMMQRHDMLRKTSMMITRGSFAKHAESFVDVDPVTVHIVAERIARSDSVTALNEQEAKVLKLMQEVKVVTSAVQGSAASRAQMHNKIRGMMIDKGLPTFYVPINPADVYHPLVKVLSGQEMEVDSLLPLDRLEPGKVFQAFTGSCLLFDQDFDDLGSSAGNSLELSAQVDGCSANARSKQLSPFPVNPPLLIEQHSNREDI</sequence>
<evidence type="ECO:0000313" key="3">
    <source>
        <dbReference type="Proteomes" id="UP001465976"/>
    </source>
</evidence>
<organism evidence="2 3">
    <name type="scientific">Marasmius crinis-equi</name>
    <dbReference type="NCBI Taxonomy" id="585013"/>
    <lineage>
        <taxon>Eukaryota</taxon>
        <taxon>Fungi</taxon>
        <taxon>Dikarya</taxon>
        <taxon>Basidiomycota</taxon>
        <taxon>Agaricomycotina</taxon>
        <taxon>Agaricomycetes</taxon>
        <taxon>Agaricomycetidae</taxon>
        <taxon>Agaricales</taxon>
        <taxon>Marasmiineae</taxon>
        <taxon>Marasmiaceae</taxon>
        <taxon>Marasmius</taxon>
    </lineage>
</organism>
<evidence type="ECO:0000313" key="2">
    <source>
        <dbReference type="EMBL" id="KAL0562930.1"/>
    </source>
</evidence>
<gene>
    <name evidence="2" type="ORF">V5O48_019148</name>
</gene>
<feature type="domain" description="Helitron helicase-like" evidence="1">
    <location>
        <begin position="1"/>
        <end position="124"/>
    </location>
</feature>
<keyword evidence="3" id="KW-1185">Reference proteome</keyword>
<accession>A0ABR3EJA1</accession>
<dbReference type="Pfam" id="PF14214">
    <property type="entry name" value="Helitron_like_N"/>
    <property type="match status" value="1"/>
</dbReference>
<reference evidence="2 3" key="1">
    <citation type="submission" date="2024-02" db="EMBL/GenBank/DDBJ databases">
        <title>A draft genome for the cacao thread blight pathogen Marasmius crinis-equi.</title>
        <authorList>
            <person name="Cohen S.P."/>
            <person name="Baruah I.K."/>
            <person name="Amoako-Attah I."/>
            <person name="Bukari Y."/>
            <person name="Meinhardt L.W."/>
            <person name="Bailey B.A."/>
        </authorList>
    </citation>
    <scope>NUCLEOTIDE SEQUENCE [LARGE SCALE GENOMIC DNA]</scope>
    <source>
        <strain evidence="2 3">GH-76</strain>
    </source>
</reference>